<reference evidence="6" key="1">
    <citation type="submission" date="2021-02" db="EMBL/GenBank/DDBJ databases">
        <authorList>
            <person name="Nowell W R."/>
        </authorList>
    </citation>
    <scope>NUCLEOTIDE SEQUENCE</scope>
</reference>
<dbReference type="SUPFAM" id="SSF52129">
    <property type="entry name" value="Caspase-like"/>
    <property type="match status" value="1"/>
</dbReference>
<evidence type="ECO:0000313" key="2">
    <source>
        <dbReference type="EMBL" id="CAF3261342.1"/>
    </source>
</evidence>
<keyword evidence="10" id="KW-1185">Reference proteome</keyword>
<dbReference type="InterPro" id="IPR029030">
    <property type="entry name" value="Caspase-like_dom_sf"/>
</dbReference>
<dbReference type="EMBL" id="CAJNXB010002572">
    <property type="protein sequence ID" value="CAF3261342.1"/>
    <property type="molecule type" value="Genomic_DNA"/>
</dbReference>
<dbReference type="Proteomes" id="UP000663825">
    <property type="component" value="Unassembled WGS sequence"/>
</dbReference>
<evidence type="ECO:0000313" key="7">
    <source>
        <dbReference type="EMBL" id="CAF4700282.1"/>
    </source>
</evidence>
<feature type="domain" description="Caspase family p20" evidence="1">
    <location>
        <begin position="7"/>
        <end position="129"/>
    </location>
</feature>
<dbReference type="PANTHER" id="PTHR22576">
    <property type="entry name" value="MUCOSA ASSOCIATED LYMPHOID TISSUE LYMPHOMA TRANSLOCATION PROTEIN 1/PARACASPASE"/>
    <property type="match status" value="1"/>
</dbReference>
<accession>A0A820YTT7</accession>
<dbReference type="InterPro" id="IPR001309">
    <property type="entry name" value="Pept_C14_p20"/>
</dbReference>
<name>A0A820YTT7_9BILA</name>
<evidence type="ECO:0000313" key="4">
    <source>
        <dbReference type="EMBL" id="CAF3357910.1"/>
    </source>
</evidence>
<evidence type="ECO:0000313" key="8">
    <source>
        <dbReference type="EMBL" id="CAF4829992.1"/>
    </source>
</evidence>
<dbReference type="EMBL" id="CAJOBP010007324">
    <property type="protein sequence ID" value="CAF4512033.1"/>
    <property type="molecule type" value="Genomic_DNA"/>
</dbReference>
<gene>
    <name evidence="3" type="ORF">GRG538_LOCUS5503</name>
    <name evidence="6" type="ORF">HFQ381_LOCUS30697</name>
    <name evidence="4" type="ORF">KIK155_LOCUS4214</name>
    <name evidence="8" type="ORF">QYT958_LOCUS25642</name>
    <name evidence="2" type="ORF">TIS948_LOCUS15798</name>
    <name evidence="7" type="ORF">TOA249_LOCUS17008</name>
    <name evidence="5" type="ORF">UJA718_LOCUS27053</name>
</gene>
<proteinExistence type="predicted"/>
<sequence>MGNAQRALIIGNDNYPGASLRNCVNDANGLSQTVRRLGFDVQCRTNLNMNAMVSAANQFVESITRSAIVLFYFSGHGCQCNGVNYLMTTNADQPGESNIQNCALDAQTLIEVISKKRPKLLLFILDCCREYLLNRSNSASTSYGKSISLRSGPVPMRAAEIKTDYWNSASSVPTIIAFSCTERIQLQEITQIMVSMGHIHTT</sequence>
<dbReference type="Proteomes" id="UP000663873">
    <property type="component" value="Unassembled WGS sequence"/>
</dbReference>
<dbReference type="OrthoDB" id="412369at2759"/>
<evidence type="ECO:0000313" key="9">
    <source>
        <dbReference type="Proteomes" id="UP000663851"/>
    </source>
</evidence>
<evidence type="ECO:0000259" key="1">
    <source>
        <dbReference type="PROSITE" id="PS50208"/>
    </source>
</evidence>
<dbReference type="InterPro" id="IPR052039">
    <property type="entry name" value="Caspase-related_regulators"/>
</dbReference>
<dbReference type="Proteomes" id="UP000663865">
    <property type="component" value="Unassembled WGS sequence"/>
</dbReference>
<dbReference type="EMBL" id="CAJOBR010005842">
    <property type="protein sequence ID" value="CAF4829992.1"/>
    <property type="molecule type" value="Genomic_DNA"/>
</dbReference>
<evidence type="ECO:0000313" key="3">
    <source>
        <dbReference type="EMBL" id="CAF3350784.1"/>
    </source>
</evidence>
<dbReference type="EMBL" id="CAJNYT010000455">
    <property type="protein sequence ID" value="CAF3350784.1"/>
    <property type="molecule type" value="Genomic_DNA"/>
</dbReference>
<dbReference type="Proteomes" id="UP000663838">
    <property type="component" value="Unassembled WGS sequence"/>
</dbReference>
<dbReference type="GO" id="GO:0006508">
    <property type="term" value="P:proteolysis"/>
    <property type="evidence" value="ECO:0007669"/>
    <property type="project" value="InterPro"/>
</dbReference>
<dbReference type="EMBL" id="CAJOBS010001192">
    <property type="protein sequence ID" value="CAF4700282.1"/>
    <property type="molecule type" value="Genomic_DNA"/>
</dbReference>
<evidence type="ECO:0000313" key="5">
    <source>
        <dbReference type="EMBL" id="CAF4512033.1"/>
    </source>
</evidence>
<evidence type="ECO:0000313" key="6">
    <source>
        <dbReference type="EMBL" id="CAF4547699.1"/>
    </source>
</evidence>
<evidence type="ECO:0000313" key="10">
    <source>
        <dbReference type="Proteomes" id="UP000663873"/>
    </source>
</evidence>
<organism evidence="6 9">
    <name type="scientific">Rotaria socialis</name>
    <dbReference type="NCBI Taxonomy" id="392032"/>
    <lineage>
        <taxon>Eukaryota</taxon>
        <taxon>Metazoa</taxon>
        <taxon>Spiralia</taxon>
        <taxon>Gnathifera</taxon>
        <taxon>Rotifera</taxon>
        <taxon>Eurotatoria</taxon>
        <taxon>Bdelloidea</taxon>
        <taxon>Philodinida</taxon>
        <taxon>Philodinidae</taxon>
        <taxon>Rotaria</taxon>
    </lineage>
</organism>
<dbReference type="Proteomes" id="UP000663872">
    <property type="component" value="Unassembled WGS sequence"/>
</dbReference>
<dbReference type="EMBL" id="CAJNYV010000333">
    <property type="protein sequence ID" value="CAF3357910.1"/>
    <property type="molecule type" value="Genomic_DNA"/>
</dbReference>
<protein>
    <recommendedName>
        <fullName evidence="1">Caspase family p20 domain-containing protein</fullName>
    </recommendedName>
</protein>
<dbReference type="GO" id="GO:0004197">
    <property type="term" value="F:cysteine-type endopeptidase activity"/>
    <property type="evidence" value="ECO:0007669"/>
    <property type="project" value="InterPro"/>
</dbReference>
<dbReference type="Gene3D" id="3.40.50.1460">
    <property type="match status" value="1"/>
</dbReference>
<dbReference type="PANTHER" id="PTHR22576:SF37">
    <property type="entry name" value="MUCOSA-ASSOCIATED LYMPHOID TISSUE LYMPHOMA TRANSLOCATION PROTEIN 1"/>
    <property type="match status" value="1"/>
</dbReference>
<dbReference type="AlphaFoldDB" id="A0A820YTT7"/>
<dbReference type="Proteomes" id="UP000663848">
    <property type="component" value="Unassembled WGS sequence"/>
</dbReference>
<dbReference type="PROSITE" id="PS50208">
    <property type="entry name" value="CASPASE_P20"/>
    <property type="match status" value="1"/>
</dbReference>
<dbReference type="Pfam" id="PF00656">
    <property type="entry name" value="Peptidase_C14"/>
    <property type="match status" value="1"/>
</dbReference>
<comment type="caution">
    <text evidence="6">The sequence shown here is derived from an EMBL/GenBank/DDBJ whole genome shotgun (WGS) entry which is preliminary data.</text>
</comment>
<dbReference type="EMBL" id="CAJOBO010005613">
    <property type="protein sequence ID" value="CAF4547699.1"/>
    <property type="molecule type" value="Genomic_DNA"/>
</dbReference>
<dbReference type="InterPro" id="IPR011600">
    <property type="entry name" value="Pept_C14_caspase"/>
</dbReference>
<dbReference type="Proteomes" id="UP000663851">
    <property type="component" value="Unassembled WGS sequence"/>
</dbReference>